<name>A0ACC0CPP3_9PEZI</name>
<proteinExistence type="predicted"/>
<comment type="caution">
    <text evidence="1">The sequence shown here is derived from an EMBL/GenBank/DDBJ whole genome shotgun (WGS) entry which is preliminary data.</text>
</comment>
<sequence length="594" mass="62855">MAVGVRSLPSDHIMTSTMATELETITALQSAVIIPSKPSGGWDSSDGPAPTAPLASTARVDPSTGNEASPDRKPSAMSTALIMLPLCLSTLLSALDITIVIPAIPTIVGSLGSVAGYTWIGSGFILASTATTPLWGTVADIWGRKPVILVAIAIFLGGSLLCALAPDMDALIAGRVVQGLGSAGMGTMVNVIICDSFSVRDRGLYLGITSLAHALGSAIGPLVGGALTDKADWRWCFWINLPIGGTVWVILLFFLKVANPGTPIVAGLKKIDWTGGSLVMGSVLMVLLALDFGDVVFPWSSATIICLLVFGVVCAALFVMNEWKFAKEPIIPLHLFSRKSSIGAYGVYVFNFYVFIGMLYYLPLYLQAVLGANALDSGVYIIPLIVASSLAAAFVGFFIQKTGRYLGIMYIGQFLSILGVGLLVYLPFEKSLARLFIFEILVGVGCGMNIEPPLIAVQAVNSERDSAAVVSSMNFARSIAIAVSIVVGGVIFQNEMTAANPGLVAQIGAELGQQFNGDQASAKVEAINELPDQQQGVVRQAYFYSLRDVWIMYVAFAGLSLLLNVFVRAHHLSTENKGAVLGADREKTTRTENT</sequence>
<evidence type="ECO:0000313" key="1">
    <source>
        <dbReference type="EMBL" id="KAI6082346.1"/>
    </source>
</evidence>
<evidence type="ECO:0000313" key="2">
    <source>
        <dbReference type="Proteomes" id="UP001497680"/>
    </source>
</evidence>
<dbReference type="Proteomes" id="UP001497680">
    <property type="component" value="Unassembled WGS sequence"/>
</dbReference>
<accession>A0ACC0CPP3</accession>
<protein>
    <submittedName>
        <fullName evidence="1">Major facilitator superfamily domain-containing protein</fullName>
    </submittedName>
</protein>
<organism evidence="1 2">
    <name type="scientific">Hypoxylon rubiginosum</name>
    <dbReference type="NCBI Taxonomy" id="110542"/>
    <lineage>
        <taxon>Eukaryota</taxon>
        <taxon>Fungi</taxon>
        <taxon>Dikarya</taxon>
        <taxon>Ascomycota</taxon>
        <taxon>Pezizomycotina</taxon>
        <taxon>Sordariomycetes</taxon>
        <taxon>Xylariomycetidae</taxon>
        <taxon>Xylariales</taxon>
        <taxon>Hypoxylaceae</taxon>
        <taxon>Hypoxylon</taxon>
    </lineage>
</organism>
<dbReference type="EMBL" id="MU394373">
    <property type="protein sequence ID" value="KAI6082346.1"/>
    <property type="molecule type" value="Genomic_DNA"/>
</dbReference>
<reference evidence="1 2" key="1">
    <citation type="journal article" date="2022" name="New Phytol.">
        <title>Ecological generalism drives hyperdiversity of secondary metabolite gene clusters in xylarialean endophytes.</title>
        <authorList>
            <person name="Franco M.E.E."/>
            <person name="Wisecaver J.H."/>
            <person name="Arnold A.E."/>
            <person name="Ju Y.M."/>
            <person name="Slot J.C."/>
            <person name="Ahrendt S."/>
            <person name="Moore L.P."/>
            <person name="Eastman K.E."/>
            <person name="Scott K."/>
            <person name="Konkel Z."/>
            <person name="Mondo S.J."/>
            <person name="Kuo A."/>
            <person name="Hayes R.D."/>
            <person name="Haridas S."/>
            <person name="Andreopoulos B."/>
            <person name="Riley R."/>
            <person name="LaButti K."/>
            <person name="Pangilinan J."/>
            <person name="Lipzen A."/>
            <person name="Amirebrahimi M."/>
            <person name="Yan J."/>
            <person name="Adam C."/>
            <person name="Keymanesh K."/>
            <person name="Ng V."/>
            <person name="Louie K."/>
            <person name="Northen T."/>
            <person name="Drula E."/>
            <person name="Henrissat B."/>
            <person name="Hsieh H.M."/>
            <person name="Youens-Clark K."/>
            <person name="Lutzoni F."/>
            <person name="Miadlikowska J."/>
            <person name="Eastwood D.C."/>
            <person name="Hamelin R.C."/>
            <person name="Grigoriev I.V."/>
            <person name="U'Ren J.M."/>
        </authorList>
    </citation>
    <scope>NUCLEOTIDE SEQUENCE [LARGE SCALE GENOMIC DNA]</scope>
    <source>
        <strain evidence="1 2">ER1909</strain>
    </source>
</reference>
<keyword evidence="2" id="KW-1185">Reference proteome</keyword>
<gene>
    <name evidence="1" type="ORF">F4821DRAFT_247427</name>
</gene>